<accession>A0A2I1CAA5</accession>
<dbReference type="VEuPathDB" id="FungiDB:P174DRAFT_186619"/>
<dbReference type="AlphaFoldDB" id="A0A2I1CAA5"/>
<gene>
    <name evidence="1" type="ORF">P174DRAFT_186619</name>
</gene>
<dbReference type="EMBL" id="MSZS01000004">
    <property type="protein sequence ID" value="PKX94555.1"/>
    <property type="molecule type" value="Genomic_DNA"/>
</dbReference>
<proteinExistence type="predicted"/>
<protein>
    <submittedName>
        <fullName evidence="1">Uncharacterized protein</fullName>
    </submittedName>
</protein>
<dbReference type="Proteomes" id="UP000234474">
    <property type="component" value="Unassembled WGS sequence"/>
</dbReference>
<sequence length="160" mass="18491">MSSRDRQQWRWNCTVMAYENASPIHHKTKRHLKTEMGDAENERGSKRLWLQRRITVMSVMCRVVTQLRLGDITKPNGTRRRSKWAMTTTIVHLVPSLFVISQTSNSTKSQKRIFKERHANFDPKISPLTLMLSAVSALLWARQVDSLFCCSDCSTIVPTK</sequence>
<dbReference type="GeneID" id="36528596"/>
<dbReference type="RefSeq" id="XP_024683150.1">
    <property type="nucleotide sequence ID" value="XM_024821270.1"/>
</dbReference>
<keyword evidence="2" id="KW-1185">Reference proteome</keyword>
<evidence type="ECO:0000313" key="2">
    <source>
        <dbReference type="Proteomes" id="UP000234474"/>
    </source>
</evidence>
<comment type="caution">
    <text evidence="1">The sequence shown here is derived from an EMBL/GenBank/DDBJ whole genome shotgun (WGS) entry which is preliminary data.</text>
</comment>
<organism evidence="1 2">
    <name type="scientific">Aspergillus novofumigatus (strain IBT 16806)</name>
    <dbReference type="NCBI Taxonomy" id="1392255"/>
    <lineage>
        <taxon>Eukaryota</taxon>
        <taxon>Fungi</taxon>
        <taxon>Dikarya</taxon>
        <taxon>Ascomycota</taxon>
        <taxon>Pezizomycotina</taxon>
        <taxon>Eurotiomycetes</taxon>
        <taxon>Eurotiomycetidae</taxon>
        <taxon>Eurotiales</taxon>
        <taxon>Aspergillaceae</taxon>
        <taxon>Aspergillus</taxon>
        <taxon>Aspergillus subgen. Fumigati</taxon>
    </lineage>
</organism>
<evidence type="ECO:0000313" key="1">
    <source>
        <dbReference type="EMBL" id="PKX94555.1"/>
    </source>
</evidence>
<reference evidence="2" key="1">
    <citation type="journal article" date="2018" name="Proc. Natl. Acad. Sci. U.S.A.">
        <title>Linking secondary metabolites to gene clusters through genome sequencing of six diverse Aspergillus species.</title>
        <authorList>
            <person name="Kaerboelling I."/>
            <person name="Vesth T.C."/>
            <person name="Frisvad J.C."/>
            <person name="Nybo J.L."/>
            <person name="Theobald S."/>
            <person name="Kuo A."/>
            <person name="Bowyer P."/>
            <person name="Matsuda Y."/>
            <person name="Mondo S."/>
            <person name="Lyhne E.K."/>
            <person name="Kogle M.E."/>
            <person name="Clum A."/>
            <person name="Lipzen A."/>
            <person name="Salamov A."/>
            <person name="Ngan C.Y."/>
            <person name="Daum C."/>
            <person name="Chiniquy J."/>
            <person name="Barry K."/>
            <person name="LaButti K."/>
            <person name="Haridas S."/>
            <person name="Simmons B.A."/>
            <person name="Magnuson J.K."/>
            <person name="Mortensen U.H."/>
            <person name="Larsen T.O."/>
            <person name="Grigoriev I.V."/>
            <person name="Baker S.E."/>
            <person name="Andersen M.R."/>
        </authorList>
    </citation>
    <scope>NUCLEOTIDE SEQUENCE [LARGE SCALE GENOMIC DNA]</scope>
    <source>
        <strain evidence="2">IBT 16806</strain>
    </source>
</reference>
<name>A0A2I1CAA5_ASPN1</name>